<gene>
    <name evidence="1" type="ORF">ACFSYJ_36105</name>
</gene>
<comment type="caution">
    <text evidence="1">The sequence shown here is derived from an EMBL/GenBank/DDBJ whole genome shotgun (WGS) entry which is preliminary data.</text>
</comment>
<reference evidence="2" key="1">
    <citation type="journal article" date="2019" name="Int. J. Syst. Evol. Microbiol.">
        <title>The Global Catalogue of Microorganisms (GCM) 10K type strain sequencing project: providing services to taxonomists for standard genome sequencing and annotation.</title>
        <authorList>
            <consortium name="The Broad Institute Genomics Platform"/>
            <consortium name="The Broad Institute Genome Sequencing Center for Infectious Disease"/>
            <person name="Wu L."/>
            <person name="Ma J."/>
        </authorList>
    </citation>
    <scope>NUCLEOTIDE SEQUENCE [LARGE SCALE GENOMIC DNA]</scope>
    <source>
        <strain evidence="2">CGMCC 4.7643</strain>
    </source>
</reference>
<evidence type="ECO:0000313" key="1">
    <source>
        <dbReference type="EMBL" id="MFD2464089.1"/>
    </source>
</evidence>
<evidence type="ECO:0000313" key="2">
    <source>
        <dbReference type="Proteomes" id="UP001597419"/>
    </source>
</evidence>
<organism evidence="1 2">
    <name type="scientific">Amycolatopsis samaneae</name>
    <dbReference type="NCBI Taxonomy" id="664691"/>
    <lineage>
        <taxon>Bacteria</taxon>
        <taxon>Bacillati</taxon>
        <taxon>Actinomycetota</taxon>
        <taxon>Actinomycetes</taxon>
        <taxon>Pseudonocardiales</taxon>
        <taxon>Pseudonocardiaceae</taxon>
        <taxon>Amycolatopsis</taxon>
    </lineage>
</organism>
<sequence>MPDENNARPPSAYQLRTVPAYRLITLRDQDNDAGVGARDAIERAGTTIVASTGYELYISCAQDLLPVLVRVEIREDYPAGENADASSLRLTLECPSGRLVLGSPTGEAIGIDLTTGPGVYRVLVTHHGRLEAERRREQLLTRLAENPGLDLRAAAEEHSGLERYTVALWRTGDLRDEA</sequence>
<dbReference type="EMBL" id="JBHUKU010000024">
    <property type="protein sequence ID" value="MFD2464089.1"/>
    <property type="molecule type" value="Genomic_DNA"/>
</dbReference>
<dbReference type="Proteomes" id="UP001597419">
    <property type="component" value="Unassembled WGS sequence"/>
</dbReference>
<proteinExistence type="predicted"/>
<dbReference type="RefSeq" id="WP_345407598.1">
    <property type="nucleotide sequence ID" value="NZ_BAABHG010000023.1"/>
</dbReference>
<accession>A0ABW5GTB7</accession>
<protein>
    <submittedName>
        <fullName evidence="1">Uncharacterized protein</fullName>
    </submittedName>
</protein>
<name>A0ABW5GTB7_9PSEU</name>
<keyword evidence="2" id="KW-1185">Reference proteome</keyword>